<dbReference type="Pfam" id="PF02585">
    <property type="entry name" value="PIG-L"/>
    <property type="match status" value="1"/>
</dbReference>
<feature type="region of interest" description="Disordered" evidence="1">
    <location>
        <begin position="1"/>
        <end position="40"/>
    </location>
</feature>
<dbReference type="InterPro" id="IPR024078">
    <property type="entry name" value="LmbE-like_dom_sf"/>
</dbReference>
<dbReference type="Proteomes" id="UP000184395">
    <property type="component" value="Unassembled WGS sequence"/>
</dbReference>
<dbReference type="GO" id="GO:0000225">
    <property type="term" value="F:N-acetylglucosaminylphosphatidylinositol deacetylase activity"/>
    <property type="evidence" value="ECO:0007669"/>
    <property type="project" value="TreeGrafter"/>
</dbReference>
<dbReference type="SUPFAM" id="SSF102588">
    <property type="entry name" value="LmbE-like"/>
    <property type="match status" value="1"/>
</dbReference>
<sequence length="1053" mass="112524">MSTVRGPDAQPSVPAGTEPSSSSSSSSFDPPAVPIPRPTRAAHEFLAPYFSDAHAQRSATVRFRQNSNNDNDSDAPPPRASRPAALPNVLPHRAQAGAQAASDHPAATAESARLPSPEERPDPKRVLVVLAHPDDESLFSGSLRRLLAQGIHVDVVYLTKGNGGTMFSLSSKGIPEPKYDATGKEETDPQAYGRIRVKETVGFWKELGGNSTNLTVTVMDNPDFNPFRVARNTVDYGIKASWDRRKINELLEEKLANHEYAAILTTSTDPRIHPAHDKASRIAHEAARAFAATHGGNAPPVVEAVEEGWYALRDMVPLDPANTIQVPLETDEIADEFALRRAALQTHYASQPPGHDGFFGNARSRELLRLPEGLSAAQDASLRELFVRSQPAAQAAADAARSANAGAESAPVTEIAVAGGERGLVETVPAAADLTRPEPSGPATAEELEDLMDRALRLARGGTGRRPHRITEVEEAQWFFLTQAGPRYMPPRTPLRERIRLVRSDDGGFWSGPRRDVVAFASSDVPLQQSLGPHGAGLSLAGNTRIWADITGARGEATRLFNEEFAQRADDGNAPGLPVLYRIVAPARMLRAAIGNGHIPTEMLSGGVPVINPQGGLFHETAVNRDARYDVQPGEIHGNPTLTGMSGKELRRAAYKSAGVIVAGATGTYASLRWGVMDGGYLASQAVLIKAALAMFGYRAAVGGATDIAQSRLAVRVQRASEEPTGAALDVVQRQVSGWRGVSRGLTRSARDELAFASELLRVNPEDGEAFRRLESASDQMLALTSPLGRALEVLRLASYGINDAAGPRVFANIWLDPQAGLLNVSNASRTFSNLATAAFIPVHWGNNGSALAAHLLGARGARFDRDHEVQAEGARMRGFYRGNADRSALVQWLQGLGDREAVIYPSTLPDGSRIRKPSPVMRVQEQAMRAAAVIGAGPFMLADLAAVPHAFASGHYAAGAADLSKAVADLLFASGYRQSYIDLFRANRGLGATVRQNRLIPWLNAPLRGATTTPANITQPRLVDQGGVDTFRPPVVVAVGMGARVVLGLLVP</sequence>
<dbReference type="PANTHER" id="PTHR12993">
    <property type="entry name" value="N-ACETYLGLUCOSAMINYL-PHOSPHATIDYLINOSITOL DE-N-ACETYLASE-RELATED"/>
    <property type="match status" value="1"/>
</dbReference>
<reference evidence="2 3" key="1">
    <citation type="submission" date="2016-11" db="EMBL/GenBank/DDBJ databases">
        <authorList>
            <person name="Jaros S."/>
            <person name="Januszkiewicz K."/>
            <person name="Wedrychowicz H."/>
        </authorList>
    </citation>
    <scope>NUCLEOTIDE SEQUENCE [LARGE SCALE GENOMIC DNA]</scope>
    <source>
        <strain evidence="2 3">LMG 20594</strain>
    </source>
</reference>
<dbReference type="PANTHER" id="PTHR12993:SF11">
    <property type="entry name" value="N-ACETYLGLUCOSAMINYL-PHOSPHATIDYLINOSITOL DE-N-ACETYLASE"/>
    <property type="match status" value="1"/>
</dbReference>
<name>A0A1M6V6W0_9BURK</name>
<proteinExistence type="predicted"/>
<gene>
    <name evidence="2" type="ORF">SAMN05192548_103739</name>
</gene>
<dbReference type="Gene3D" id="3.40.50.10320">
    <property type="entry name" value="LmbE-like"/>
    <property type="match status" value="1"/>
</dbReference>
<organism evidence="2 3">
    <name type="scientific">Paraburkholderia terricola</name>
    <dbReference type="NCBI Taxonomy" id="169427"/>
    <lineage>
        <taxon>Bacteria</taxon>
        <taxon>Pseudomonadati</taxon>
        <taxon>Pseudomonadota</taxon>
        <taxon>Betaproteobacteria</taxon>
        <taxon>Burkholderiales</taxon>
        <taxon>Burkholderiaceae</taxon>
        <taxon>Paraburkholderia</taxon>
    </lineage>
</organism>
<dbReference type="OrthoDB" id="116799at2"/>
<protein>
    <submittedName>
        <fullName evidence="2">N-acetylglucosaminyl deacetylase, LmbE family</fullName>
    </submittedName>
</protein>
<evidence type="ECO:0000256" key="1">
    <source>
        <dbReference type="SAM" id="MobiDB-lite"/>
    </source>
</evidence>
<accession>A0A1M6V6W0</accession>
<dbReference type="EMBL" id="FRAB01000037">
    <property type="protein sequence ID" value="SHK77155.1"/>
    <property type="molecule type" value="Genomic_DNA"/>
</dbReference>
<dbReference type="RefSeq" id="WP_159442596.1">
    <property type="nucleotide sequence ID" value="NZ_CADFGY010000001.1"/>
</dbReference>
<feature type="region of interest" description="Disordered" evidence="1">
    <location>
        <begin position="56"/>
        <end position="122"/>
    </location>
</feature>
<dbReference type="AlphaFoldDB" id="A0A1M6V6W0"/>
<evidence type="ECO:0000313" key="2">
    <source>
        <dbReference type="EMBL" id="SHK77155.1"/>
    </source>
</evidence>
<dbReference type="InterPro" id="IPR003737">
    <property type="entry name" value="GlcNAc_PI_deacetylase-related"/>
</dbReference>
<evidence type="ECO:0000313" key="3">
    <source>
        <dbReference type="Proteomes" id="UP000184395"/>
    </source>
</evidence>